<reference evidence="3 4" key="1">
    <citation type="journal article" date="2019" name="Genome Biol. Evol.">
        <title>Insights into the evolution of the New World diploid cottons (Gossypium, subgenus Houzingenia) based on genome sequencing.</title>
        <authorList>
            <person name="Grover C.E."/>
            <person name="Arick M.A. 2nd"/>
            <person name="Thrash A."/>
            <person name="Conover J.L."/>
            <person name="Sanders W.S."/>
            <person name="Peterson D.G."/>
            <person name="Frelichowski J.E."/>
            <person name="Scheffler J.A."/>
            <person name="Scheffler B.E."/>
            <person name="Wendel J.F."/>
        </authorList>
    </citation>
    <scope>NUCLEOTIDE SEQUENCE [LARGE SCALE GENOMIC DNA]</scope>
    <source>
        <strain evidence="3">27</strain>
        <tissue evidence="3">Leaf</tissue>
    </source>
</reference>
<feature type="non-terminal residue" evidence="3">
    <location>
        <position position="1"/>
    </location>
</feature>
<protein>
    <recommendedName>
        <fullName evidence="2">RNase H type-1 domain-containing protein</fullName>
    </recommendedName>
</protein>
<sequence length="140" mass="15915">EALDCVQAVQFGAESGYLRVNIEGDALLVLRKLQEDLDDRLEIRAYILNVKHLKGNFINCKFKYATRTAKNVAHTLAKEGLRVRDFNEKEEQYVGIEGDSTSKEKSRNNEVSGSKRPINGIRSVKRTWSWLGCPEKQSSK</sequence>
<dbReference type="Proteomes" id="UP000593561">
    <property type="component" value="Unassembled WGS sequence"/>
</dbReference>
<comment type="caution">
    <text evidence="3">The sequence shown here is derived from an EMBL/GenBank/DDBJ whole genome shotgun (WGS) entry which is preliminary data.</text>
</comment>
<evidence type="ECO:0000313" key="4">
    <source>
        <dbReference type="Proteomes" id="UP000593561"/>
    </source>
</evidence>
<proteinExistence type="predicted"/>
<feature type="region of interest" description="Disordered" evidence="1">
    <location>
        <begin position="94"/>
        <end position="120"/>
    </location>
</feature>
<dbReference type="GO" id="GO:0003676">
    <property type="term" value="F:nucleic acid binding"/>
    <property type="evidence" value="ECO:0007669"/>
    <property type="project" value="InterPro"/>
</dbReference>
<dbReference type="GO" id="GO:0004523">
    <property type="term" value="F:RNA-DNA hybrid ribonuclease activity"/>
    <property type="evidence" value="ECO:0007669"/>
    <property type="project" value="InterPro"/>
</dbReference>
<dbReference type="InterPro" id="IPR002156">
    <property type="entry name" value="RNaseH_domain"/>
</dbReference>
<evidence type="ECO:0000259" key="2">
    <source>
        <dbReference type="Pfam" id="PF13456"/>
    </source>
</evidence>
<dbReference type="EMBL" id="JABFAC010000003">
    <property type="protein sequence ID" value="MBA0608605.1"/>
    <property type="molecule type" value="Genomic_DNA"/>
</dbReference>
<dbReference type="Gene3D" id="3.30.420.10">
    <property type="entry name" value="Ribonuclease H-like superfamily/Ribonuclease H"/>
    <property type="match status" value="1"/>
</dbReference>
<feature type="domain" description="RNase H type-1" evidence="2">
    <location>
        <begin position="1"/>
        <end position="79"/>
    </location>
</feature>
<organism evidence="3 4">
    <name type="scientific">Gossypium davidsonii</name>
    <name type="common">Davidson's cotton</name>
    <name type="synonym">Gossypium klotzschianum subsp. davidsonii</name>
    <dbReference type="NCBI Taxonomy" id="34287"/>
    <lineage>
        <taxon>Eukaryota</taxon>
        <taxon>Viridiplantae</taxon>
        <taxon>Streptophyta</taxon>
        <taxon>Embryophyta</taxon>
        <taxon>Tracheophyta</taxon>
        <taxon>Spermatophyta</taxon>
        <taxon>Magnoliopsida</taxon>
        <taxon>eudicotyledons</taxon>
        <taxon>Gunneridae</taxon>
        <taxon>Pentapetalae</taxon>
        <taxon>rosids</taxon>
        <taxon>malvids</taxon>
        <taxon>Malvales</taxon>
        <taxon>Malvaceae</taxon>
        <taxon>Malvoideae</taxon>
        <taxon>Gossypium</taxon>
    </lineage>
</organism>
<accession>A0A7J8R4F9</accession>
<dbReference type="InterPro" id="IPR036397">
    <property type="entry name" value="RNaseH_sf"/>
</dbReference>
<name>A0A7J8R4F9_GOSDV</name>
<dbReference type="AlphaFoldDB" id="A0A7J8R4F9"/>
<gene>
    <name evidence="3" type="ORF">Godav_020802</name>
</gene>
<feature type="non-terminal residue" evidence="3">
    <location>
        <position position="140"/>
    </location>
</feature>
<keyword evidence="4" id="KW-1185">Reference proteome</keyword>
<dbReference type="Pfam" id="PF13456">
    <property type="entry name" value="RVT_3"/>
    <property type="match status" value="1"/>
</dbReference>
<evidence type="ECO:0000256" key="1">
    <source>
        <dbReference type="SAM" id="MobiDB-lite"/>
    </source>
</evidence>
<evidence type="ECO:0000313" key="3">
    <source>
        <dbReference type="EMBL" id="MBA0608605.1"/>
    </source>
</evidence>